<name>A0A1R1PW95_ZANCU</name>
<dbReference type="InterPro" id="IPR011074">
    <property type="entry name" value="CRAL/TRIO_N_dom"/>
</dbReference>
<dbReference type="SMART" id="SM01100">
    <property type="entry name" value="CRAL_TRIO_N"/>
    <property type="match status" value="1"/>
</dbReference>
<sequence length="202" mass="23488">MTQTGKIVPVDFSSVVKDTTLGSLFFATLREERADSFVLRFLRARKWNPEKAADMLLYVVKFFHCENIERIIFYGESEIDASMLHKGLVFFQGRDKLNCPIVDNTIDYKYDYIPPKMNENELMKDLEGKKTALENHRKTCEEFKTLTEQWIDVHKHRSGSSQSASSDVNKISNARNACEEQLLESSLKLDKYTRAKNIYDRL</sequence>
<evidence type="ECO:0000313" key="2">
    <source>
        <dbReference type="EMBL" id="OMH85240.1"/>
    </source>
</evidence>
<dbReference type="Gene3D" id="3.40.525.10">
    <property type="entry name" value="CRAL-TRIO lipid binding domain"/>
    <property type="match status" value="1"/>
</dbReference>
<dbReference type="Pfam" id="PF03765">
    <property type="entry name" value="CRAL_TRIO_N"/>
    <property type="match status" value="1"/>
</dbReference>
<dbReference type="InterPro" id="IPR036273">
    <property type="entry name" value="CRAL/TRIO_N_dom_sf"/>
</dbReference>
<dbReference type="PANTHER" id="PTHR46590:SF1">
    <property type="entry name" value="PHOSPHATIDYLINOSITOL TRANSFER PROTEIN CSR1"/>
    <property type="match status" value="1"/>
</dbReference>
<evidence type="ECO:0000259" key="1">
    <source>
        <dbReference type="SMART" id="SM01100"/>
    </source>
</evidence>
<feature type="domain" description="CRAL/TRIO N-terminal" evidence="1">
    <location>
        <begin position="34"/>
        <end position="59"/>
    </location>
</feature>
<dbReference type="EMBL" id="LSSK01000101">
    <property type="protein sequence ID" value="OMH85240.1"/>
    <property type="molecule type" value="Genomic_DNA"/>
</dbReference>
<dbReference type="AlphaFoldDB" id="A0A1R1PW95"/>
<dbReference type="SUPFAM" id="SSF46938">
    <property type="entry name" value="CRAL/TRIO N-terminal domain"/>
    <property type="match status" value="1"/>
</dbReference>
<reference evidence="3" key="1">
    <citation type="submission" date="2017-01" db="EMBL/GenBank/DDBJ databases">
        <authorList>
            <person name="Wang Y."/>
            <person name="White M."/>
            <person name="Kvist S."/>
            <person name="Moncalvo J.-M."/>
        </authorList>
    </citation>
    <scope>NUCLEOTIDE SEQUENCE [LARGE SCALE GENOMIC DNA]</scope>
    <source>
        <strain evidence="3">COL-18-3</strain>
    </source>
</reference>
<comment type="caution">
    <text evidence="2">The sequence shown here is derived from an EMBL/GenBank/DDBJ whole genome shotgun (WGS) entry which is preliminary data.</text>
</comment>
<evidence type="ECO:0000313" key="3">
    <source>
        <dbReference type="Proteomes" id="UP000188320"/>
    </source>
</evidence>
<accession>A0A1R1PW95</accession>
<gene>
    <name evidence="2" type="ORF">AX774_g1223</name>
</gene>
<protein>
    <submittedName>
        <fullName evidence="2">CRAL-TRIO domain-containing protein</fullName>
    </submittedName>
</protein>
<keyword evidence="3" id="KW-1185">Reference proteome</keyword>
<dbReference type="PANTHER" id="PTHR46590">
    <property type="entry name" value="PHOSPHATIDYLINOSITOL TRANSFER PROTEIN CSR1-RELATED"/>
    <property type="match status" value="1"/>
</dbReference>
<proteinExistence type="predicted"/>
<dbReference type="InterPro" id="IPR052432">
    <property type="entry name" value="PITP/CRAL-TRIO"/>
</dbReference>
<dbReference type="InterPro" id="IPR036865">
    <property type="entry name" value="CRAL-TRIO_dom_sf"/>
</dbReference>
<organism evidence="2 3">
    <name type="scientific">Zancudomyces culisetae</name>
    <name type="common">Gut fungus</name>
    <name type="synonym">Smittium culisetae</name>
    <dbReference type="NCBI Taxonomy" id="1213189"/>
    <lineage>
        <taxon>Eukaryota</taxon>
        <taxon>Fungi</taxon>
        <taxon>Fungi incertae sedis</taxon>
        <taxon>Zoopagomycota</taxon>
        <taxon>Kickxellomycotina</taxon>
        <taxon>Harpellomycetes</taxon>
        <taxon>Harpellales</taxon>
        <taxon>Legeriomycetaceae</taxon>
        <taxon>Zancudomyces</taxon>
    </lineage>
</organism>
<dbReference type="OrthoDB" id="43460at2759"/>
<dbReference type="Proteomes" id="UP000188320">
    <property type="component" value="Unassembled WGS sequence"/>
</dbReference>